<sequence>MYLPTFTPLGADDAFCAPEDRPACVPTAAMRGPELAPSQIHNSTQGTLSQPPQTALGAAAETGSDGGDAALIGARNTLGVALAAAVIIATVALWLAFGKWPRRQWKALRHHRVRKRAAARGGGETESAEVAEHCALGAGCGDKDARVARPDDILEKGTIMAGRKDEEERSGDISEERLVGTYVRVDLC</sequence>
<keyword evidence="2" id="KW-1133">Transmembrane helix</keyword>
<evidence type="ECO:0000256" key="1">
    <source>
        <dbReference type="SAM" id="MobiDB-lite"/>
    </source>
</evidence>
<evidence type="ECO:0000313" key="3">
    <source>
        <dbReference type="EMBL" id="GBE78272.1"/>
    </source>
</evidence>
<feature type="transmembrane region" description="Helical" evidence="2">
    <location>
        <begin position="78"/>
        <end position="97"/>
    </location>
</feature>
<dbReference type="GeneID" id="38775189"/>
<organism evidence="3 4">
    <name type="scientific">Sparassis crispa</name>
    <dbReference type="NCBI Taxonomy" id="139825"/>
    <lineage>
        <taxon>Eukaryota</taxon>
        <taxon>Fungi</taxon>
        <taxon>Dikarya</taxon>
        <taxon>Basidiomycota</taxon>
        <taxon>Agaricomycotina</taxon>
        <taxon>Agaricomycetes</taxon>
        <taxon>Polyporales</taxon>
        <taxon>Sparassidaceae</taxon>
        <taxon>Sparassis</taxon>
    </lineage>
</organism>
<evidence type="ECO:0000313" key="4">
    <source>
        <dbReference type="Proteomes" id="UP000287166"/>
    </source>
</evidence>
<gene>
    <name evidence="3" type="ORF">SCP_0111550</name>
</gene>
<evidence type="ECO:0000256" key="2">
    <source>
        <dbReference type="SAM" id="Phobius"/>
    </source>
</evidence>
<reference evidence="3 4" key="1">
    <citation type="journal article" date="2018" name="Sci. Rep.">
        <title>Genome sequence of the cauliflower mushroom Sparassis crispa (Hanabiratake) and its association with beneficial usage.</title>
        <authorList>
            <person name="Kiyama R."/>
            <person name="Furutani Y."/>
            <person name="Kawaguchi K."/>
            <person name="Nakanishi T."/>
        </authorList>
    </citation>
    <scope>NUCLEOTIDE SEQUENCE [LARGE SCALE GENOMIC DNA]</scope>
</reference>
<proteinExistence type="predicted"/>
<comment type="caution">
    <text evidence="3">The sequence shown here is derived from an EMBL/GenBank/DDBJ whole genome shotgun (WGS) entry which is preliminary data.</text>
</comment>
<feature type="compositionally biased region" description="Polar residues" evidence="1">
    <location>
        <begin position="39"/>
        <end position="53"/>
    </location>
</feature>
<dbReference type="EMBL" id="BFAD01000001">
    <property type="protein sequence ID" value="GBE78272.1"/>
    <property type="molecule type" value="Genomic_DNA"/>
</dbReference>
<feature type="region of interest" description="Disordered" evidence="1">
    <location>
        <begin position="37"/>
        <end position="61"/>
    </location>
</feature>
<name>A0A401G7Y2_9APHY</name>
<dbReference type="RefSeq" id="XP_027609185.1">
    <property type="nucleotide sequence ID" value="XM_027753384.1"/>
</dbReference>
<dbReference type="Proteomes" id="UP000287166">
    <property type="component" value="Unassembled WGS sequence"/>
</dbReference>
<accession>A0A401G7Y2</accession>
<dbReference type="AlphaFoldDB" id="A0A401G7Y2"/>
<dbReference type="InParanoid" id="A0A401G7Y2"/>
<keyword evidence="2" id="KW-0472">Membrane</keyword>
<protein>
    <submittedName>
        <fullName evidence="3">Uncharacterized protein</fullName>
    </submittedName>
</protein>
<keyword evidence="4" id="KW-1185">Reference proteome</keyword>
<keyword evidence="2" id="KW-0812">Transmembrane</keyword>